<dbReference type="PANTHER" id="PTHR43289">
    <property type="entry name" value="MITOGEN-ACTIVATED PROTEIN KINASE KINASE KINASE 20-RELATED"/>
    <property type="match status" value="1"/>
</dbReference>
<organism evidence="6 7">
    <name type="scientific">Prosthecobacter vanneervenii</name>
    <dbReference type="NCBI Taxonomy" id="48466"/>
    <lineage>
        <taxon>Bacteria</taxon>
        <taxon>Pseudomonadati</taxon>
        <taxon>Verrucomicrobiota</taxon>
        <taxon>Verrucomicrobiia</taxon>
        <taxon>Verrucomicrobiales</taxon>
        <taxon>Verrucomicrobiaceae</taxon>
        <taxon>Prosthecobacter</taxon>
    </lineage>
</organism>
<accession>A0A7W7YE56</accession>
<evidence type="ECO:0000256" key="1">
    <source>
        <dbReference type="ARBA" id="ARBA00022679"/>
    </source>
</evidence>
<dbReference type="Gene3D" id="1.25.40.10">
    <property type="entry name" value="Tetratricopeptide repeat domain"/>
    <property type="match status" value="3"/>
</dbReference>
<dbReference type="Proteomes" id="UP000590740">
    <property type="component" value="Unassembled WGS sequence"/>
</dbReference>
<dbReference type="Pfam" id="PF00069">
    <property type="entry name" value="Pkinase"/>
    <property type="match status" value="1"/>
</dbReference>
<evidence type="ECO:0000256" key="2">
    <source>
        <dbReference type="ARBA" id="ARBA00022741"/>
    </source>
</evidence>
<name>A0A7W7YE56_9BACT</name>
<gene>
    <name evidence="6" type="ORF">HNQ65_003806</name>
</gene>
<feature type="domain" description="Protein kinase" evidence="5">
    <location>
        <begin position="1"/>
        <end position="235"/>
    </location>
</feature>
<dbReference type="PROSITE" id="PS50011">
    <property type="entry name" value="PROTEIN_KINASE_DOM"/>
    <property type="match status" value="1"/>
</dbReference>
<dbReference type="AlphaFoldDB" id="A0A7W7YE56"/>
<evidence type="ECO:0000259" key="5">
    <source>
        <dbReference type="PROSITE" id="PS50011"/>
    </source>
</evidence>
<keyword evidence="4" id="KW-0067">ATP-binding</keyword>
<proteinExistence type="predicted"/>
<dbReference type="EMBL" id="JACHIG010000008">
    <property type="protein sequence ID" value="MBB5034215.1"/>
    <property type="molecule type" value="Genomic_DNA"/>
</dbReference>
<keyword evidence="7" id="KW-1185">Reference proteome</keyword>
<dbReference type="InterPro" id="IPR011009">
    <property type="entry name" value="Kinase-like_dom_sf"/>
</dbReference>
<dbReference type="GO" id="GO:0005524">
    <property type="term" value="F:ATP binding"/>
    <property type="evidence" value="ECO:0007669"/>
    <property type="project" value="UniProtKB-KW"/>
</dbReference>
<reference evidence="6 7" key="1">
    <citation type="submission" date="2020-08" db="EMBL/GenBank/DDBJ databases">
        <title>Genomic Encyclopedia of Type Strains, Phase IV (KMG-IV): sequencing the most valuable type-strain genomes for metagenomic binning, comparative biology and taxonomic classification.</title>
        <authorList>
            <person name="Goeker M."/>
        </authorList>
    </citation>
    <scope>NUCLEOTIDE SEQUENCE [LARGE SCALE GENOMIC DNA]</scope>
    <source>
        <strain evidence="6 7">DSM 12252</strain>
    </source>
</reference>
<feature type="non-terminal residue" evidence="6">
    <location>
        <position position="1"/>
    </location>
</feature>
<evidence type="ECO:0000313" key="7">
    <source>
        <dbReference type="Proteomes" id="UP000590740"/>
    </source>
</evidence>
<evidence type="ECO:0000313" key="6">
    <source>
        <dbReference type="EMBL" id="MBB5034215.1"/>
    </source>
</evidence>
<protein>
    <submittedName>
        <fullName evidence="6">Tetratricopeptide (TPR) repeat protein</fullName>
    </submittedName>
</protein>
<keyword evidence="2" id="KW-0547">Nucleotide-binding</keyword>
<keyword evidence="1" id="KW-0808">Transferase</keyword>
<evidence type="ECO:0000256" key="3">
    <source>
        <dbReference type="ARBA" id="ARBA00022777"/>
    </source>
</evidence>
<sequence>AVAQLDHPDIVPIYESGEEEGMPYFTMRLAEGGSLADRLKRRGVMAEKEAAGLMVRIARAVQYAHEHGVLHRDLKPANILLDVGGRPMLSDFGLAKLLDAEFQLTKSHAYVGTPHYMSPEQAAGKAKEVTTASDVWALGVMLFQMLTEKLPFTGGSAVEVMRRITQEEPEISSSGKLKVRKGKPAKKMPVQEVSAASLKRVHPDLATLILRCLEKRPGRRLPSAGFLADELERFLNGEPIESRAVSAGERVWKLAKRNKKLTLAVVCAAFSLIAGTGVSMYQAVQARAAQRVAVKEKQEAQKVAEIVLATLRDLDERHTGSDIDPERMKQQMLKRLMEFRGDPVRKANMLAETATMFENKQCLENYKMALALVEPVLDADDPQVWDLRFCVAGQRAVMENSSDGSMEELKKVLDWQREHQGPKHSQTLFTMLTLGKNYNIRGEGVEAEALLSEVCREVDGNDLYSHRHQALCRMEHMTAVFNAGSQERALALGREYGRKALAELGDGHVMTARSLGRLASCYRKAGLLDEAEVEGRKALEIYWRSVGPDNVYAKDCLSELSGLLGRKGKKAERLALVREAVQICDMRLGPGHSFSLYRVECCLYVQNEMKLHEESVKMGEEWLQRVRTENGGLPADADGVMRELAKAYAARNDHVNAERILRDLVQVMQKHQPEDVQHYADLSNLADELTDQNKPAEAVPLLKKAILGLETAGDAKPQLSGIALPKARKRLARAEKELAKEKSAVK</sequence>
<dbReference type="Pfam" id="PF13374">
    <property type="entry name" value="TPR_10"/>
    <property type="match status" value="1"/>
</dbReference>
<dbReference type="InterPro" id="IPR008271">
    <property type="entry name" value="Ser/Thr_kinase_AS"/>
</dbReference>
<dbReference type="SUPFAM" id="SSF56112">
    <property type="entry name" value="Protein kinase-like (PK-like)"/>
    <property type="match status" value="1"/>
</dbReference>
<evidence type="ECO:0000256" key="4">
    <source>
        <dbReference type="ARBA" id="ARBA00022840"/>
    </source>
</evidence>
<dbReference type="InterPro" id="IPR000719">
    <property type="entry name" value="Prot_kinase_dom"/>
</dbReference>
<keyword evidence="3" id="KW-0418">Kinase</keyword>
<dbReference type="SUPFAM" id="SSF48452">
    <property type="entry name" value="TPR-like"/>
    <property type="match status" value="2"/>
</dbReference>
<dbReference type="CDD" id="cd14014">
    <property type="entry name" value="STKc_PknB_like"/>
    <property type="match status" value="1"/>
</dbReference>
<dbReference type="PANTHER" id="PTHR43289:SF6">
    <property type="entry name" value="SERINE_THREONINE-PROTEIN KINASE NEKL-3"/>
    <property type="match status" value="1"/>
</dbReference>
<dbReference type="PROSITE" id="PS00108">
    <property type="entry name" value="PROTEIN_KINASE_ST"/>
    <property type="match status" value="1"/>
</dbReference>
<comment type="caution">
    <text evidence="6">The sequence shown here is derived from an EMBL/GenBank/DDBJ whole genome shotgun (WGS) entry which is preliminary data.</text>
</comment>
<dbReference type="RefSeq" id="WP_184341788.1">
    <property type="nucleotide sequence ID" value="NZ_JACHIG010000008.1"/>
</dbReference>
<dbReference type="InterPro" id="IPR011990">
    <property type="entry name" value="TPR-like_helical_dom_sf"/>
</dbReference>
<dbReference type="Gene3D" id="1.10.510.10">
    <property type="entry name" value="Transferase(Phosphotransferase) domain 1"/>
    <property type="match status" value="1"/>
</dbReference>
<dbReference type="GO" id="GO:0004674">
    <property type="term" value="F:protein serine/threonine kinase activity"/>
    <property type="evidence" value="ECO:0007669"/>
    <property type="project" value="TreeGrafter"/>
</dbReference>
<dbReference type="SMART" id="SM00220">
    <property type="entry name" value="S_TKc"/>
    <property type="match status" value="1"/>
</dbReference>